<dbReference type="PRINTS" id="PR00037">
    <property type="entry name" value="HTHLACR"/>
</dbReference>
<keyword evidence="3" id="KW-0804">Transcription</keyword>
<dbReference type="Gene3D" id="1.10.10.10">
    <property type="entry name" value="Winged helix-like DNA-binding domain superfamily/Winged helix DNA-binding domain"/>
    <property type="match status" value="1"/>
</dbReference>
<dbReference type="InterPro" id="IPR001034">
    <property type="entry name" value="DeoR_HTH"/>
</dbReference>
<dbReference type="SUPFAM" id="SSF100950">
    <property type="entry name" value="NagB/RpiA/CoA transferase-like"/>
    <property type="match status" value="1"/>
</dbReference>
<dbReference type="InterPro" id="IPR014036">
    <property type="entry name" value="DeoR-like_C"/>
</dbReference>
<evidence type="ECO:0000313" key="6">
    <source>
        <dbReference type="Proteomes" id="UP001164965"/>
    </source>
</evidence>
<feature type="domain" description="HTH deoR-type" evidence="4">
    <location>
        <begin position="3"/>
        <end position="58"/>
    </location>
</feature>
<evidence type="ECO:0000256" key="2">
    <source>
        <dbReference type="ARBA" id="ARBA00023125"/>
    </source>
</evidence>
<proteinExistence type="predicted"/>
<sequence>MLARQRQERILEIIRADGGARVSELIELLGVSDMTVRRDLEVLASRGLVARVHGGATEVAPRSTYEPGFTVKSGLQSEEKRAIARAAAALVEPGSAVAISAGTTTFALARELLAVPDLTVVTNSVPVAQLFHESPRKDVTLVLTGGVRTPSDALVGPVSVAALRTLHTDWLFLGVHGLDAQAGLTTPNLAEADTDRALVSCARRLVVLADSTKWNVVGLSTIAGLDEVDVLVTDDGLDQAACTVLADAVGRLVVTSPDTDEHELGRTPGELS</sequence>
<dbReference type="PROSITE" id="PS51000">
    <property type="entry name" value="HTH_DEOR_2"/>
    <property type="match status" value="1"/>
</dbReference>
<dbReference type="PANTHER" id="PTHR30363:SF44">
    <property type="entry name" value="AGA OPERON TRANSCRIPTIONAL REPRESSOR-RELATED"/>
    <property type="match status" value="1"/>
</dbReference>
<dbReference type="InterPro" id="IPR018356">
    <property type="entry name" value="Tscrpt_reg_HTH_DeoR_CS"/>
</dbReference>
<keyword evidence="2 5" id="KW-0238">DNA-binding</keyword>
<dbReference type="Pfam" id="PF00455">
    <property type="entry name" value="DeoRC"/>
    <property type="match status" value="1"/>
</dbReference>
<protein>
    <submittedName>
        <fullName evidence="5">DeoR/GlpR family DNA-binding transcription regulator</fullName>
    </submittedName>
</protein>
<keyword evidence="6" id="KW-1185">Reference proteome</keyword>
<dbReference type="GO" id="GO:0003677">
    <property type="term" value="F:DNA binding"/>
    <property type="evidence" value="ECO:0007669"/>
    <property type="project" value="UniProtKB-KW"/>
</dbReference>
<evidence type="ECO:0000256" key="1">
    <source>
        <dbReference type="ARBA" id="ARBA00023015"/>
    </source>
</evidence>
<dbReference type="Pfam" id="PF08220">
    <property type="entry name" value="HTH_DeoR"/>
    <property type="match status" value="1"/>
</dbReference>
<dbReference type="SMART" id="SM00420">
    <property type="entry name" value="HTH_DEOR"/>
    <property type="match status" value="1"/>
</dbReference>
<evidence type="ECO:0000256" key="3">
    <source>
        <dbReference type="ARBA" id="ARBA00023163"/>
    </source>
</evidence>
<dbReference type="RefSeq" id="WP_265382503.1">
    <property type="nucleotide sequence ID" value="NZ_CP110615.1"/>
</dbReference>
<organism evidence="5 6">
    <name type="scientific">Rhodococcus antarcticus</name>
    <dbReference type="NCBI Taxonomy" id="2987751"/>
    <lineage>
        <taxon>Bacteria</taxon>
        <taxon>Bacillati</taxon>
        <taxon>Actinomycetota</taxon>
        <taxon>Actinomycetes</taxon>
        <taxon>Mycobacteriales</taxon>
        <taxon>Nocardiaceae</taxon>
        <taxon>Rhodococcus</taxon>
    </lineage>
</organism>
<dbReference type="InterPro" id="IPR050313">
    <property type="entry name" value="Carb_Metab_HTH_regulators"/>
</dbReference>
<dbReference type="Gene3D" id="3.40.50.1360">
    <property type="match status" value="1"/>
</dbReference>
<dbReference type="SMART" id="SM01134">
    <property type="entry name" value="DeoRC"/>
    <property type="match status" value="1"/>
</dbReference>
<dbReference type="InterPro" id="IPR036390">
    <property type="entry name" value="WH_DNA-bd_sf"/>
</dbReference>
<dbReference type="Proteomes" id="UP001164965">
    <property type="component" value="Chromosome"/>
</dbReference>
<dbReference type="SUPFAM" id="SSF46785">
    <property type="entry name" value="Winged helix' DNA-binding domain"/>
    <property type="match status" value="1"/>
</dbReference>
<reference evidence="5" key="1">
    <citation type="submission" date="2022-10" db="EMBL/GenBank/DDBJ databases">
        <title>Rhodococcus sp.75.</title>
        <authorList>
            <person name="Sun M."/>
        </authorList>
    </citation>
    <scope>NUCLEOTIDE SEQUENCE</scope>
    <source>
        <strain evidence="5">75</strain>
    </source>
</reference>
<keyword evidence="1" id="KW-0805">Transcription regulation</keyword>
<dbReference type="PANTHER" id="PTHR30363">
    <property type="entry name" value="HTH-TYPE TRANSCRIPTIONAL REGULATOR SRLR-RELATED"/>
    <property type="match status" value="1"/>
</dbReference>
<evidence type="ECO:0000259" key="4">
    <source>
        <dbReference type="PROSITE" id="PS51000"/>
    </source>
</evidence>
<evidence type="ECO:0000313" key="5">
    <source>
        <dbReference type="EMBL" id="UZJ24396.1"/>
    </source>
</evidence>
<dbReference type="InterPro" id="IPR036388">
    <property type="entry name" value="WH-like_DNA-bd_sf"/>
</dbReference>
<dbReference type="PROSITE" id="PS00894">
    <property type="entry name" value="HTH_DEOR_1"/>
    <property type="match status" value="1"/>
</dbReference>
<accession>A0ABY6NZ57</accession>
<name>A0ABY6NZ57_9NOCA</name>
<gene>
    <name evidence="5" type="ORF">RHODO2019_14785</name>
</gene>
<dbReference type="InterPro" id="IPR037171">
    <property type="entry name" value="NagB/RpiA_transferase-like"/>
</dbReference>
<dbReference type="EMBL" id="CP110615">
    <property type="protein sequence ID" value="UZJ24396.1"/>
    <property type="molecule type" value="Genomic_DNA"/>
</dbReference>